<comment type="caution">
    <text evidence="1">The sequence shown here is derived from an EMBL/GenBank/DDBJ whole genome shotgun (WGS) entry which is preliminary data.</text>
</comment>
<proteinExistence type="predicted"/>
<evidence type="ECO:0000313" key="3">
    <source>
        <dbReference type="Proteomes" id="UP001272987"/>
    </source>
</evidence>
<keyword evidence="3" id="KW-1185">Reference proteome</keyword>
<evidence type="ECO:0000313" key="4">
    <source>
        <dbReference type="Proteomes" id="UP001282288"/>
    </source>
</evidence>
<dbReference type="GeneID" id="69808840"/>
<accession>A0AAP6BEI9</accession>
<sequence>MEPLTFDYDYLHFRVDRGVFEQFSLAAPAQGFRIPLRWLGATIHYKKPGRPGKLYVGSVRDPGAALYGTDRLAFSYSSSPSFEIPPVDEALFRAYFTEVAALADRRVAAL</sequence>
<organism evidence="1 4">
    <name type="scientific">Streptomyces acidiscabies</name>
    <dbReference type="NCBI Taxonomy" id="42234"/>
    <lineage>
        <taxon>Bacteria</taxon>
        <taxon>Bacillati</taxon>
        <taxon>Actinomycetota</taxon>
        <taxon>Actinomycetes</taxon>
        <taxon>Kitasatosporales</taxon>
        <taxon>Streptomycetaceae</taxon>
        <taxon>Streptomyces</taxon>
    </lineage>
</organism>
<dbReference type="RefSeq" id="WP_010356008.1">
    <property type="nucleotide sequence ID" value="NZ_CP122369.1"/>
</dbReference>
<dbReference type="AlphaFoldDB" id="A0AAP6BEI9"/>
<dbReference type="EMBL" id="JARAWC010000020">
    <property type="protein sequence ID" value="MDX2963282.1"/>
    <property type="molecule type" value="Genomic_DNA"/>
</dbReference>
<evidence type="ECO:0000313" key="2">
    <source>
        <dbReference type="EMBL" id="MDX3021500.1"/>
    </source>
</evidence>
<dbReference type="Proteomes" id="UP001282288">
    <property type="component" value="Unassembled WGS sequence"/>
</dbReference>
<dbReference type="EMBL" id="JARAWP010000016">
    <property type="protein sequence ID" value="MDX3021500.1"/>
    <property type="molecule type" value="Genomic_DNA"/>
</dbReference>
<gene>
    <name evidence="1" type="ORF">PV399_26700</name>
    <name evidence="2" type="ORF">PV666_26930</name>
</gene>
<dbReference type="Proteomes" id="UP001272987">
    <property type="component" value="Unassembled WGS sequence"/>
</dbReference>
<name>A0AAP6BEI9_9ACTN</name>
<evidence type="ECO:0000313" key="1">
    <source>
        <dbReference type="EMBL" id="MDX2963282.1"/>
    </source>
</evidence>
<protein>
    <submittedName>
        <fullName evidence="1">Uncharacterized protein</fullName>
    </submittedName>
</protein>
<reference evidence="1 3" key="1">
    <citation type="journal article" date="2023" name="Microb. Genom.">
        <title>Mesoterricola silvestris gen. nov., sp. nov., Mesoterricola sediminis sp. nov., Geothrix oryzae sp. nov., Geothrix edaphica sp. nov., Geothrix rubra sp. nov., and Geothrix limicola sp. nov., six novel members of Acidobacteriota isolated from soils.</title>
        <authorList>
            <person name="Weisberg A.J."/>
            <person name="Pearce E."/>
            <person name="Kramer C.G."/>
            <person name="Chang J.H."/>
            <person name="Clarke C.R."/>
        </authorList>
    </citation>
    <scope>NUCLEOTIDE SEQUENCE</scope>
    <source>
        <strain evidence="2 3">NB05-1H</strain>
        <strain evidence="1">NRRL_B-16521</strain>
    </source>
</reference>